<feature type="domain" description="AprE-like long alpha-helical hairpin" evidence="4">
    <location>
        <begin position="168"/>
        <end position="343"/>
    </location>
</feature>
<dbReference type="InterPro" id="IPR049712">
    <property type="entry name" value="Poly_export"/>
</dbReference>
<protein>
    <submittedName>
        <fullName evidence="5">Protein involved in polysaccharide export with SLBB domain</fullName>
    </submittedName>
</protein>
<dbReference type="PANTHER" id="PTHR33619">
    <property type="entry name" value="POLYSACCHARIDE EXPORT PROTEIN GFCE-RELATED"/>
    <property type="match status" value="1"/>
</dbReference>
<keyword evidence="1" id="KW-0732">Signal</keyword>
<accession>A0A7X0KMU7</accession>
<dbReference type="AlphaFoldDB" id="A0A7X0KMU7"/>
<sequence>MNLLGALRKLQRGNGAVVAGLASLALLGLSGKSLADTAEYELGPQDRLRIHISEWPALTGELTVGAGGDILMPMLGQIPAKGLSTPELAASIAARLQEKANLQQMPDATVDIVTYRPFYILGSVTTPGEYAYRPGMMILNALSLGGGAYRPEQGSQWDLERVAISSRGDLKLNEARRSDLLAEQQRWQAQLDGAEGIGAAPGDAPPEYAKAVEEQGRLFATELGRHRAERRSLEASITMREQELEALDRQLADVALKLESTKGELEKIRRLAKQDLAVHRLGPLERSMSDVQREQQDLEIGKLRARQEINTATREIAALDEQRRATALAGIQRIAVDLRAIAEANDTSARILDSAAYYSSNLARLAESETAPQLRFRIVRTDDNGTSEFDAVETTRVQPGDIVKVFRVTTEMTGALGDETTTKRP</sequence>
<proteinExistence type="predicted"/>
<evidence type="ECO:0000256" key="1">
    <source>
        <dbReference type="ARBA" id="ARBA00022729"/>
    </source>
</evidence>
<comment type="caution">
    <text evidence="5">The sequence shown here is derived from an EMBL/GenBank/DDBJ whole genome shotgun (WGS) entry which is preliminary data.</text>
</comment>
<dbReference type="InterPro" id="IPR003715">
    <property type="entry name" value="Poly_export_N"/>
</dbReference>
<dbReference type="Gene3D" id="3.10.560.10">
    <property type="entry name" value="Outer membrane lipoprotein wza domain like"/>
    <property type="match status" value="1"/>
</dbReference>
<evidence type="ECO:0000313" key="5">
    <source>
        <dbReference type="EMBL" id="MBB6356505.1"/>
    </source>
</evidence>
<dbReference type="Pfam" id="PF25994">
    <property type="entry name" value="HH_AprE"/>
    <property type="match status" value="1"/>
</dbReference>
<dbReference type="InterPro" id="IPR058781">
    <property type="entry name" value="HH_AprE-like"/>
</dbReference>
<organism evidence="5 6">
    <name type="scientific">Aminobacter aganoensis</name>
    <dbReference type="NCBI Taxonomy" id="83264"/>
    <lineage>
        <taxon>Bacteria</taxon>
        <taxon>Pseudomonadati</taxon>
        <taxon>Pseudomonadota</taxon>
        <taxon>Alphaproteobacteria</taxon>
        <taxon>Hyphomicrobiales</taxon>
        <taxon>Phyllobacteriaceae</taxon>
        <taxon>Aminobacter</taxon>
    </lineage>
</organism>
<feature type="coiled-coil region" evidence="2">
    <location>
        <begin position="230"/>
        <end position="264"/>
    </location>
</feature>
<reference evidence="5 6" key="1">
    <citation type="submission" date="2020-08" db="EMBL/GenBank/DDBJ databases">
        <title>Genomic Encyclopedia of Type Strains, Phase IV (KMG-IV): sequencing the most valuable type-strain genomes for metagenomic binning, comparative biology and taxonomic classification.</title>
        <authorList>
            <person name="Goeker M."/>
        </authorList>
    </citation>
    <scope>NUCLEOTIDE SEQUENCE [LARGE SCALE GENOMIC DNA]</scope>
    <source>
        <strain evidence="5 6">DSM 7051</strain>
    </source>
</reference>
<feature type="domain" description="Polysaccharide export protein N-terminal" evidence="3">
    <location>
        <begin position="36"/>
        <end position="112"/>
    </location>
</feature>
<dbReference type="Gene3D" id="3.30.1950.10">
    <property type="entry name" value="wza like domain"/>
    <property type="match status" value="1"/>
</dbReference>
<dbReference type="GO" id="GO:0015159">
    <property type="term" value="F:polysaccharide transmembrane transporter activity"/>
    <property type="evidence" value="ECO:0007669"/>
    <property type="project" value="InterPro"/>
</dbReference>
<name>A0A7X0KMU7_9HYPH</name>
<evidence type="ECO:0000313" key="6">
    <source>
        <dbReference type="Proteomes" id="UP000536262"/>
    </source>
</evidence>
<evidence type="ECO:0000259" key="4">
    <source>
        <dbReference type="Pfam" id="PF25994"/>
    </source>
</evidence>
<keyword evidence="2" id="KW-0175">Coiled coil</keyword>
<keyword evidence="6" id="KW-1185">Reference proteome</keyword>
<evidence type="ECO:0000259" key="3">
    <source>
        <dbReference type="Pfam" id="PF02563"/>
    </source>
</evidence>
<dbReference type="Proteomes" id="UP000536262">
    <property type="component" value="Unassembled WGS sequence"/>
</dbReference>
<dbReference type="PANTHER" id="PTHR33619:SF3">
    <property type="entry name" value="POLYSACCHARIDE EXPORT PROTEIN GFCE-RELATED"/>
    <property type="match status" value="1"/>
</dbReference>
<evidence type="ECO:0000256" key="2">
    <source>
        <dbReference type="SAM" id="Coils"/>
    </source>
</evidence>
<dbReference type="RefSeq" id="WP_184700944.1">
    <property type="nucleotide sequence ID" value="NZ_BAABEG010000002.1"/>
</dbReference>
<dbReference type="Pfam" id="PF02563">
    <property type="entry name" value="Poly_export"/>
    <property type="match status" value="1"/>
</dbReference>
<gene>
    <name evidence="5" type="ORF">GGR00_004317</name>
</gene>
<dbReference type="EMBL" id="JACHOU010000014">
    <property type="protein sequence ID" value="MBB6356505.1"/>
    <property type="molecule type" value="Genomic_DNA"/>
</dbReference>